<reference evidence="2 3" key="1">
    <citation type="submission" date="2018-12" db="EMBL/GenBank/DDBJ databases">
        <title>The complete genome of the methanogenic archaea of the candidate phylum Verstraetearchaeota, obtained from the metagenome of underground thermal water.</title>
        <authorList>
            <person name="Kadnikov V.V."/>
            <person name="Mardanov A.V."/>
            <person name="Beletsky A.V."/>
            <person name="Karnachuk O.V."/>
            <person name="Ravin N.V."/>
        </authorList>
    </citation>
    <scope>NUCLEOTIDE SEQUENCE [LARGE SCALE GENOMIC DNA]</scope>
    <source>
        <strain evidence="2">Ch88</strain>
    </source>
</reference>
<evidence type="ECO:0000313" key="3">
    <source>
        <dbReference type="Proteomes" id="UP000288215"/>
    </source>
</evidence>
<name>A0A444L617_METS7</name>
<comment type="caution">
    <text evidence="2">The sequence shown here is derived from an EMBL/GenBank/DDBJ whole genome shotgun (WGS) entry which is preliminary data.</text>
</comment>
<dbReference type="InterPro" id="IPR048844">
    <property type="entry name" value="LpdD_chaperone-like"/>
</dbReference>
<feature type="domain" description="Prenylated flavin chaperone LpdD-like" evidence="1">
    <location>
        <begin position="9"/>
        <end position="111"/>
    </location>
</feature>
<evidence type="ECO:0000313" key="2">
    <source>
        <dbReference type="EMBL" id="RWX72997.1"/>
    </source>
</evidence>
<accession>A0A444L617</accession>
<dbReference type="EMBL" id="RXGA01000003">
    <property type="protein sequence ID" value="RWX72997.1"/>
    <property type="molecule type" value="Genomic_DNA"/>
</dbReference>
<dbReference type="Pfam" id="PF21758">
    <property type="entry name" value="PAC_bac"/>
    <property type="match status" value="1"/>
</dbReference>
<sequence>MGITASFGKGRYRIFAEAIQAGDGIIVYVGGGERPHIGGFSLSDPPASAVSFSIPLHKDFVVSHQVSEKVSRATGKRCLAVSGIHVENATKEEISMLVNNALACTDILIELMREAGLSSTASTSPTS</sequence>
<proteinExistence type="predicted"/>
<dbReference type="Proteomes" id="UP000288215">
    <property type="component" value="Unassembled WGS sequence"/>
</dbReference>
<evidence type="ECO:0000259" key="1">
    <source>
        <dbReference type="Pfam" id="PF21758"/>
    </source>
</evidence>
<gene>
    <name evidence="2" type="ORF">Metus_0971</name>
</gene>
<organism evidence="2 3">
    <name type="scientific">Methanosuratincola subterraneus</name>
    <dbReference type="NCBI Taxonomy" id="2593994"/>
    <lineage>
        <taxon>Archaea</taxon>
        <taxon>Thermoproteota</taxon>
        <taxon>Methanosuratincolia</taxon>
        <taxon>Candidatus Methanomethylicales</taxon>
        <taxon>Candidatus Methanomethylicaceae</taxon>
        <taxon>Candidatus Methanosuratincola (ex Vanwonterghem et al. 2016)</taxon>
    </lineage>
</organism>
<protein>
    <recommendedName>
        <fullName evidence="1">Prenylated flavin chaperone LpdD-like domain-containing protein</fullName>
    </recommendedName>
</protein>
<dbReference type="AlphaFoldDB" id="A0A444L617"/>